<dbReference type="GO" id="GO:0045121">
    <property type="term" value="C:membrane raft"/>
    <property type="evidence" value="ECO:0007669"/>
    <property type="project" value="TreeGrafter"/>
</dbReference>
<feature type="signal peptide" evidence="3">
    <location>
        <begin position="1"/>
        <end position="24"/>
    </location>
</feature>
<evidence type="ECO:0000256" key="1">
    <source>
        <dbReference type="SAM" id="MobiDB-lite"/>
    </source>
</evidence>
<dbReference type="InterPro" id="IPR013106">
    <property type="entry name" value="Ig_V-set"/>
</dbReference>
<dbReference type="SMART" id="SM00409">
    <property type="entry name" value="IG"/>
    <property type="match status" value="1"/>
</dbReference>
<keyword evidence="2" id="KW-1133">Transmembrane helix</keyword>
<reference evidence="6" key="1">
    <citation type="submission" date="2025-08" db="UniProtKB">
        <authorList>
            <consortium name="RefSeq"/>
        </authorList>
    </citation>
    <scope>IDENTIFICATION</scope>
</reference>
<dbReference type="GO" id="GO:0035723">
    <property type="term" value="P:interleukin-15-mediated signaling pathway"/>
    <property type="evidence" value="ECO:0007669"/>
    <property type="project" value="TreeGrafter"/>
</dbReference>
<dbReference type="AlphaFoldDB" id="A0A6J2P6V1"/>
<dbReference type="InterPro" id="IPR007110">
    <property type="entry name" value="Ig-like_dom"/>
</dbReference>
<dbReference type="PROSITE" id="PS50835">
    <property type="entry name" value="IG_LIKE"/>
    <property type="match status" value="1"/>
</dbReference>
<dbReference type="PANTHER" id="PTHR11422">
    <property type="entry name" value="T-CELL SURFACE GLYCOPROTEIN CD4"/>
    <property type="match status" value="1"/>
</dbReference>
<dbReference type="FunCoup" id="A0A6J2P6V1">
    <property type="interactions" value="4"/>
</dbReference>
<evidence type="ECO:0000313" key="6">
    <source>
        <dbReference type="RefSeq" id="XP_029281144.1"/>
    </source>
</evidence>
<feature type="domain" description="Ig-like" evidence="4">
    <location>
        <begin position="17"/>
        <end position="128"/>
    </location>
</feature>
<evidence type="ECO:0000259" key="4">
    <source>
        <dbReference type="PROSITE" id="PS50835"/>
    </source>
</evidence>
<dbReference type="GeneID" id="115003488"/>
<feature type="compositionally biased region" description="Low complexity" evidence="1">
    <location>
        <begin position="332"/>
        <end position="343"/>
    </location>
</feature>
<name>A0A6J2P6V1_COTGO</name>
<dbReference type="InParanoid" id="A0A6J2P6V1"/>
<protein>
    <submittedName>
        <fullName evidence="6">Uncharacterized protein LOC115003488 isoform X1</fullName>
    </submittedName>
</protein>
<dbReference type="RefSeq" id="XP_029281144.1">
    <property type="nucleotide sequence ID" value="XM_029425284.1"/>
</dbReference>
<evidence type="ECO:0000256" key="2">
    <source>
        <dbReference type="SAM" id="Phobius"/>
    </source>
</evidence>
<feature type="region of interest" description="Disordered" evidence="1">
    <location>
        <begin position="261"/>
        <end position="357"/>
    </location>
</feature>
<dbReference type="KEGG" id="cgob:115003488"/>
<feature type="chain" id="PRO_5026672181" evidence="3">
    <location>
        <begin position="25"/>
        <end position="357"/>
    </location>
</feature>
<dbReference type="GO" id="GO:1990782">
    <property type="term" value="F:protein tyrosine kinase binding"/>
    <property type="evidence" value="ECO:0007669"/>
    <property type="project" value="TreeGrafter"/>
</dbReference>
<dbReference type="GO" id="GO:0009897">
    <property type="term" value="C:external side of plasma membrane"/>
    <property type="evidence" value="ECO:0007669"/>
    <property type="project" value="TreeGrafter"/>
</dbReference>
<dbReference type="Proteomes" id="UP000504630">
    <property type="component" value="Chromosome 24"/>
</dbReference>
<evidence type="ECO:0000313" key="5">
    <source>
        <dbReference type="Proteomes" id="UP000504630"/>
    </source>
</evidence>
<dbReference type="SUPFAM" id="SSF48726">
    <property type="entry name" value="Immunoglobulin"/>
    <property type="match status" value="1"/>
</dbReference>
<organism evidence="5 6">
    <name type="scientific">Cottoperca gobio</name>
    <name type="common">Frogmouth</name>
    <name type="synonym">Aphritis gobio</name>
    <dbReference type="NCBI Taxonomy" id="56716"/>
    <lineage>
        <taxon>Eukaryota</taxon>
        <taxon>Metazoa</taxon>
        <taxon>Chordata</taxon>
        <taxon>Craniata</taxon>
        <taxon>Vertebrata</taxon>
        <taxon>Euteleostomi</taxon>
        <taxon>Actinopterygii</taxon>
        <taxon>Neopterygii</taxon>
        <taxon>Teleostei</taxon>
        <taxon>Neoteleostei</taxon>
        <taxon>Acanthomorphata</taxon>
        <taxon>Eupercaria</taxon>
        <taxon>Perciformes</taxon>
        <taxon>Notothenioidei</taxon>
        <taxon>Bovichtidae</taxon>
        <taxon>Cottoperca</taxon>
    </lineage>
</organism>
<proteinExistence type="predicted"/>
<feature type="compositionally biased region" description="Polar residues" evidence="1">
    <location>
        <begin position="300"/>
        <end position="315"/>
    </location>
</feature>
<dbReference type="InterPro" id="IPR036179">
    <property type="entry name" value="Ig-like_dom_sf"/>
</dbReference>
<dbReference type="InterPro" id="IPR003599">
    <property type="entry name" value="Ig_sub"/>
</dbReference>
<dbReference type="InterPro" id="IPR013783">
    <property type="entry name" value="Ig-like_fold"/>
</dbReference>
<dbReference type="Pfam" id="PF07686">
    <property type="entry name" value="V-set"/>
    <property type="match status" value="1"/>
</dbReference>
<sequence>MVEFRRIKMTLFVMLLLQVTAVSGLNPSILTVRAGHDVTLTCGNVTKHQDKCDDTTWLYSGIEATATQSLIELGQIKKGISKPLSDRLSLTENCSLVIKSVTHDDVGLYSCRQFNKSEQVSDAQVVLSVVNITEHKNDDITILFCAALSYGACRYTVEWVNEGNKNHLETSQSSCSATVIFQTHVDQKFLKCNVTDHERGTMLLCGVDLQSSCEKTGSKSVEENIPSTTEQGLRWLYIIGAVGLAALLIIVVAVIRQKKTKGNQTQGGERMGQGLNPAVTPPGPEPSQDTADPEEGVSYASISYTNKTDSKAQGQSKEDDEDDAVTYSTVKASSSSSSAGAAADLSNLYATVDKPNK</sequence>
<accession>A0A6J2P6V1</accession>
<dbReference type="PANTHER" id="PTHR11422:SF5">
    <property type="entry name" value="DIVERSE IMMUNOGLOBULIN DOMAIN-CONTAINING PROTEIN 1.1 ISOFORM X1-RELATED"/>
    <property type="match status" value="1"/>
</dbReference>
<dbReference type="Gene3D" id="2.60.40.10">
    <property type="entry name" value="Immunoglobulins"/>
    <property type="match status" value="1"/>
</dbReference>
<dbReference type="GO" id="GO:0042289">
    <property type="term" value="F:MHC class II protein binding"/>
    <property type="evidence" value="ECO:0007669"/>
    <property type="project" value="TreeGrafter"/>
</dbReference>
<keyword evidence="2" id="KW-0472">Membrane</keyword>
<feature type="transmembrane region" description="Helical" evidence="2">
    <location>
        <begin position="235"/>
        <end position="255"/>
    </location>
</feature>
<dbReference type="OrthoDB" id="8437569at2759"/>
<gene>
    <name evidence="6" type="primary">LOC115003488</name>
</gene>
<evidence type="ECO:0000256" key="3">
    <source>
        <dbReference type="SAM" id="SignalP"/>
    </source>
</evidence>
<keyword evidence="2" id="KW-0812">Transmembrane</keyword>
<keyword evidence="3" id="KW-0732">Signal</keyword>
<keyword evidence="5" id="KW-1185">Reference proteome</keyword>
<dbReference type="GO" id="GO:0042110">
    <property type="term" value="P:T cell activation"/>
    <property type="evidence" value="ECO:0007669"/>
    <property type="project" value="TreeGrafter"/>
</dbReference>
<dbReference type="GO" id="GO:0070374">
    <property type="term" value="P:positive regulation of ERK1 and ERK2 cascade"/>
    <property type="evidence" value="ECO:0007669"/>
    <property type="project" value="TreeGrafter"/>
</dbReference>